<dbReference type="GO" id="GO:0046872">
    <property type="term" value="F:metal ion binding"/>
    <property type="evidence" value="ECO:0007669"/>
    <property type="project" value="UniProtKB-KW"/>
</dbReference>
<feature type="binding site" evidence="7">
    <location>
        <position position="355"/>
    </location>
    <ligand>
        <name>Zn(2+)</name>
        <dbReference type="ChEBI" id="CHEBI:29105"/>
        <note>catalytic</note>
    </ligand>
</feature>
<reference evidence="10" key="1">
    <citation type="submission" date="2015-04" db="EMBL/GenBank/DDBJ databases">
        <title>Proteases from Tityus serrulatus venom gland: venom proteases and peptide maturation.</title>
        <authorList>
            <person name="Carmo A.O."/>
            <person name="Martins A.P.V."/>
            <person name="Oliveira-Mendes B.B.R."/>
            <person name="Horta C.C.R."/>
            <person name="Dantas A.E."/>
            <person name="Kalapothakis E."/>
        </authorList>
    </citation>
    <scope>NUCLEOTIDE SEQUENCE</scope>
</reference>
<evidence type="ECO:0000256" key="2">
    <source>
        <dbReference type="ARBA" id="ARBA00022670"/>
    </source>
</evidence>
<dbReference type="GO" id="GO:0004222">
    <property type="term" value="F:metalloendopeptidase activity"/>
    <property type="evidence" value="ECO:0007669"/>
    <property type="project" value="InterPro"/>
</dbReference>
<keyword evidence="6" id="KW-0482">Metalloprotease</keyword>
<feature type="domain" description="Peptidase M12B" evidence="9">
    <location>
        <begin position="307"/>
        <end position="403"/>
    </location>
</feature>
<accession>A0A1S5QN56</accession>
<evidence type="ECO:0000256" key="3">
    <source>
        <dbReference type="ARBA" id="ARBA00022723"/>
    </source>
</evidence>
<dbReference type="PANTHER" id="PTHR11905">
    <property type="entry name" value="ADAM A DISINTEGRIN AND METALLOPROTEASE DOMAIN"/>
    <property type="match status" value="1"/>
</dbReference>
<keyword evidence="2" id="KW-0645">Protease</keyword>
<comment type="caution">
    <text evidence="7">Lacks conserved residue(s) required for the propagation of feature annotation.</text>
</comment>
<protein>
    <submittedName>
        <fullName evidence="10">Metalloserrulase 19</fullName>
    </submittedName>
</protein>
<keyword evidence="4" id="KW-0378">Hydrolase</keyword>
<organism evidence="10">
    <name type="scientific">Tityus serrulatus</name>
    <name type="common">Brazilian yellow scorpion</name>
    <dbReference type="NCBI Taxonomy" id="6887"/>
    <lineage>
        <taxon>Eukaryota</taxon>
        <taxon>Metazoa</taxon>
        <taxon>Ecdysozoa</taxon>
        <taxon>Arthropoda</taxon>
        <taxon>Chelicerata</taxon>
        <taxon>Arachnida</taxon>
        <taxon>Scorpiones</taxon>
        <taxon>Buthida</taxon>
        <taxon>Buthoidea</taxon>
        <taxon>Buthidae</taxon>
        <taxon>Tityus</taxon>
    </lineage>
</organism>
<dbReference type="InterPro" id="IPR024079">
    <property type="entry name" value="MetalloPept_cat_dom_sf"/>
</dbReference>
<feature type="signal peptide" evidence="8">
    <location>
        <begin position="1"/>
        <end position="16"/>
    </location>
</feature>
<evidence type="ECO:0000256" key="5">
    <source>
        <dbReference type="ARBA" id="ARBA00022833"/>
    </source>
</evidence>
<dbReference type="PANTHER" id="PTHR11905:SF159">
    <property type="entry name" value="ADAM METALLOPROTEASE"/>
    <property type="match status" value="1"/>
</dbReference>
<dbReference type="EMBL" id="KR068544">
    <property type="protein sequence ID" value="AMO02561.1"/>
    <property type="molecule type" value="mRNA"/>
</dbReference>
<feature type="binding site" evidence="7">
    <location>
        <position position="351"/>
    </location>
    <ligand>
        <name>Zn(2+)</name>
        <dbReference type="ChEBI" id="CHEBI:29105"/>
        <note>catalytic</note>
    </ligand>
</feature>
<evidence type="ECO:0000313" key="10">
    <source>
        <dbReference type="EMBL" id="AMO02561.1"/>
    </source>
</evidence>
<dbReference type="Pfam" id="PF01421">
    <property type="entry name" value="Reprolysin"/>
    <property type="match status" value="1"/>
</dbReference>
<keyword evidence="5 7" id="KW-0862">Zinc</keyword>
<evidence type="ECO:0000256" key="7">
    <source>
        <dbReference type="PROSITE-ProRule" id="PRU00276"/>
    </source>
</evidence>
<keyword evidence="8" id="KW-0732">Signal</keyword>
<evidence type="ECO:0000259" key="9">
    <source>
        <dbReference type="PROSITE" id="PS50215"/>
    </source>
</evidence>
<feature type="binding site" evidence="7">
    <location>
        <position position="361"/>
    </location>
    <ligand>
        <name>Zn(2+)</name>
        <dbReference type="ChEBI" id="CHEBI:29105"/>
        <note>catalytic</note>
    </ligand>
</feature>
<dbReference type="Gene3D" id="3.40.390.10">
    <property type="entry name" value="Collagenase (Catalytic Domain)"/>
    <property type="match status" value="1"/>
</dbReference>
<dbReference type="PROSITE" id="PS50215">
    <property type="entry name" value="ADAM_MEPRO"/>
    <property type="match status" value="1"/>
</dbReference>
<evidence type="ECO:0000256" key="8">
    <source>
        <dbReference type="SAM" id="SignalP"/>
    </source>
</evidence>
<dbReference type="GO" id="GO:0006509">
    <property type="term" value="P:membrane protein ectodomain proteolysis"/>
    <property type="evidence" value="ECO:0007669"/>
    <property type="project" value="TreeGrafter"/>
</dbReference>
<keyword evidence="3 7" id="KW-0479">Metal-binding</keyword>
<sequence>MFLSLSSLLFVTIVSAVPTGREDIVYPTIETSRSGEKRVKFKALGQDVDLRLESAGNIFSEDFGLYEGEEARRLPSSVHTLKNKLFKDNEKRAALYIDENDDGTSIEGVIGAKMRILPEQTVKNGRRAHRVFEVEEREDNHNIRLNDEIIPPGVKGENGSTIKRYREIVPPGIKGRLNVAESETERQGKQCIIFVVKVLIVTEYYFSNSFSSNAEYEKYLAITIVYTQTLIDTMNFKIEIKLNAFLKYTKNSQPSFIEKSTLPNYPQYFDCEALIDNMCKFYSTGSVALANNAHVIKMVSLRPMGDLVYGKLDLRTLGIAFVGGICEIKYKCGVSIDDPNDFHEFINTFAHELAHLLGCPHDEDPPVTYIKNSPGSLDCKWSYGHIMSYESNAVNGSKFSPCSAACAKHLLDLTKCVKVPCPV</sequence>
<comment type="similarity">
    <text evidence="1">Belongs to the venom metalloproteinase (M12B) family.</text>
</comment>
<feature type="active site" evidence="7">
    <location>
        <position position="352"/>
    </location>
</feature>
<dbReference type="SUPFAM" id="SSF55486">
    <property type="entry name" value="Metalloproteases ('zincins'), catalytic domain"/>
    <property type="match status" value="1"/>
</dbReference>
<evidence type="ECO:0000256" key="1">
    <source>
        <dbReference type="ARBA" id="ARBA00006629"/>
    </source>
</evidence>
<name>A0A1S5QN56_TITSE</name>
<evidence type="ECO:0000256" key="4">
    <source>
        <dbReference type="ARBA" id="ARBA00022801"/>
    </source>
</evidence>
<dbReference type="InterPro" id="IPR001590">
    <property type="entry name" value="Peptidase_M12B"/>
</dbReference>
<evidence type="ECO:0000256" key="6">
    <source>
        <dbReference type="ARBA" id="ARBA00023049"/>
    </source>
</evidence>
<feature type="chain" id="PRO_5012751843" evidence="8">
    <location>
        <begin position="17"/>
        <end position="423"/>
    </location>
</feature>
<proteinExistence type="evidence at transcript level"/>
<dbReference type="AlphaFoldDB" id="A0A1S5QN56"/>